<reference evidence="1" key="2">
    <citation type="journal article" date="2018" name="Genome Announc.">
        <title>First Report of a Complete Genome Sequence of White spot syndrome virus from India.</title>
        <authorList>
            <person name="Vinaya Kumar K."/>
            <person name="Shekhar M.S."/>
            <person name="Otta S.K."/>
            <person name="Karthic K."/>
            <person name="Ashok Kumar J."/>
            <person name="Gopikrishna G."/>
            <person name="Vijayan K.K."/>
        </authorList>
    </citation>
    <scope>NUCLEOTIDE SEQUENCE</scope>
    <source>
        <strain evidence="1">IN_AP4RU</strain>
    </source>
</reference>
<dbReference type="EMBL" id="MG702567">
    <property type="protein sequence ID" value="AUO15232.1"/>
    <property type="molecule type" value="Genomic_DNA"/>
</dbReference>
<proteinExistence type="predicted"/>
<accession>A0A2I6SCF7</accession>
<protein>
    <submittedName>
        <fullName evidence="1">WSSV476</fullName>
    </submittedName>
</protein>
<sequence>MFRYGVVGDTGTKGCLCDESTQIRLEEVAGIDLPDAAKQIMLNPL</sequence>
<organism evidence="1">
    <name type="scientific">White spot syndrome virus</name>
    <dbReference type="NCBI Taxonomy" id="342409"/>
    <lineage>
        <taxon>Viruses</taxon>
        <taxon>Viruses incertae sedis</taxon>
        <taxon>Naldaviricetes</taxon>
        <taxon>Nimaviridae</taxon>
        <taxon>Whispovirus</taxon>
    </lineage>
</organism>
<reference evidence="1" key="1">
    <citation type="submission" date="2017-12" db="EMBL/GenBank/DDBJ databases">
        <authorList>
            <person name="Katneni V.K."/>
            <person name="Shekhar M.S."/>
            <person name="Otta S.K."/>
            <person name="Karthic K."/>
            <person name="Jangam A.K."/>
            <person name="Gopikrishna G."/>
            <person name="Vijayan K.K."/>
        </authorList>
    </citation>
    <scope>NUCLEOTIDE SEQUENCE [LARGE SCALE GENOMIC DNA]</scope>
    <source>
        <strain evidence="1">IN_AP4RU</strain>
    </source>
</reference>
<name>A0A2I6SCF7_9VIRU</name>
<evidence type="ECO:0000313" key="1">
    <source>
        <dbReference type="EMBL" id="AUO15232.1"/>
    </source>
</evidence>
<dbReference type="Proteomes" id="UP000267352">
    <property type="component" value="Segment"/>
</dbReference>